<organism evidence="1 2">
    <name type="scientific">Defluviitalea raffinosedens</name>
    <dbReference type="NCBI Taxonomy" id="1450156"/>
    <lineage>
        <taxon>Bacteria</taxon>
        <taxon>Bacillati</taxon>
        <taxon>Bacillota</taxon>
        <taxon>Clostridia</taxon>
        <taxon>Lachnospirales</taxon>
        <taxon>Defluviitaleaceae</taxon>
        <taxon>Defluviitalea</taxon>
    </lineage>
</organism>
<keyword evidence="2" id="KW-1185">Reference proteome</keyword>
<sequence length="107" mass="12672">MYQTILIISKENLKGANSLNSIIEISKKGFFSFKFKTRQTCHITEEDELKEELLKTKRQIDLVFNAFENTTEKDLIDSCIYEMKALQTRYKYYLNKMKEKENVAVKS</sequence>
<evidence type="ECO:0000313" key="2">
    <source>
        <dbReference type="Proteomes" id="UP000483018"/>
    </source>
</evidence>
<dbReference type="InterPro" id="IPR019644">
    <property type="entry name" value="DUF2508"/>
</dbReference>
<comment type="caution">
    <text evidence="1">The sequence shown here is derived from an EMBL/GenBank/DDBJ whole genome shotgun (WGS) entry which is preliminary data.</text>
</comment>
<dbReference type="EMBL" id="WSLF01000024">
    <property type="protein sequence ID" value="KAE9627753.1"/>
    <property type="molecule type" value="Genomic_DNA"/>
</dbReference>
<accession>A0A7C8LCF4</accession>
<evidence type="ECO:0000313" key="1">
    <source>
        <dbReference type="EMBL" id="KAE9627753.1"/>
    </source>
</evidence>
<gene>
    <name evidence="1" type="ORF">GND95_14540</name>
</gene>
<proteinExistence type="predicted"/>
<dbReference type="AlphaFoldDB" id="A0A7C8LCF4"/>
<name>A0A7C8LCF4_9FIRM</name>
<dbReference type="Pfam" id="PF10704">
    <property type="entry name" value="DUF2508"/>
    <property type="match status" value="1"/>
</dbReference>
<dbReference type="Proteomes" id="UP000483018">
    <property type="component" value="Unassembled WGS sequence"/>
</dbReference>
<reference evidence="1 2" key="1">
    <citation type="submission" date="2019-12" db="EMBL/GenBank/DDBJ databases">
        <title>Defluviitalea raffinosedens, isolated from a biogas fermenter, genome sequencing and characterization.</title>
        <authorList>
            <person name="Rettenmaier R."/>
            <person name="Schneider M."/>
            <person name="Neuhaus K."/>
            <person name="Liebl W."/>
            <person name="Zverlov V."/>
        </authorList>
    </citation>
    <scope>NUCLEOTIDE SEQUENCE [LARGE SCALE GENOMIC DNA]</scope>
    <source>
        <strain evidence="1 2">249c-K6</strain>
    </source>
</reference>
<protein>
    <submittedName>
        <fullName evidence="1">DUF2508 family protein</fullName>
    </submittedName>
</protein>